<evidence type="ECO:0000313" key="2">
    <source>
        <dbReference type="EMBL" id="QUJ71944.1"/>
    </source>
</evidence>
<reference evidence="2" key="2">
    <citation type="submission" date="2021-04" db="EMBL/GenBank/DDBJ databases">
        <title>Complete Genome sequence and Methylome Analysis of the Haloarchaeon Haloarcula sinaiiensis.</title>
        <authorList>
            <person name="Fomenkov A."/>
            <person name="DasSarma P."/>
            <person name="DasSarma S."/>
            <person name="Roberts R.J."/>
        </authorList>
    </citation>
    <scope>NUCLEOTIDE SEQUENCE</scope>
    <source>
        <strain evidence="2">ATCC 33800</strain>
    </source>
</reference>
<name>M0K1W3_9EURY</name>
<dbReference type="EMBL" id="CP073366">
    <property type="protein sequence ID" value="QUJ71944.1"/>
    <property type="molecule type" value="Genomic_DNA"/>
</dbReference>
<accession>M0K1W3</accession>
<dbReference type="AlphaFoldDB" id="M0K1W3"/>
<keyword evidence="3" id="KW-1185">Reference proteome</keyword>
<evidence type="ECO:0000313" key="3">
    <source>
        <dbReference type="Proteomes" id="UP000011659"/>
    </source>
</evidence>
<dbReference type="GeneID" id="64824254"/>
<sequence length="100" mass="11611">MPLASWEAAFLPDWEWEAYDKEEDGVYFGRVKSPNTYGQWEYGYFTEDQLKEAGAYRSDLDMDDEGELFPDGGRVEEIVGVYETRLEAMLEGGEEYQDKV</sequence>
<proteinExistence type="predicted"/>
<gene>
    <name evidence="1" type="ORF">C436_05455</name>
    <name evidence="2" type="ORF">KDQ40_14820</name>
</gene>
<protein>
    <submittedName>
        <fullName evidence="1">Uncharacterized protein</fullName>
    </submittedName>
</protein>
<dbReference type="EMBL" id="AOLR01000008">
    <property type="protein sequence ID" value="EMA15201.1"/>
    <property type="molecule type" value="Genomic_DNA"/>
</dbReference>
<dbReference type="PATRIC" id="fig|662476.7.peg.1084"/>
<dbReference type="OrthoDB" id="275298at2157"/>
<reference evidence="1 3" key="1">
    <citation type="journal article" date="2014" name="PLoS Genet.">
        <title>Phylogenetically driven sequencing of extremely halophilic archaea reveals strategies for static and dynamic osmo-response.</title>
        <authorList>
            <person name="Becker E.A."/>
            <person name="Seitzer P.M."/>
            <person name="Tritt A."/>
            <person name="Larsen D."/>
            <person name="Krusor M."/>
            <person name="Yao A.I."/>
            <person name="Wu D."/>
            <person name="Madern D."/>
            <person name="Eisen J.A."/>
            <person name="Darling A.E."/>
            <person name="Facciotti M.T."/>
        </authorList>
    </citation>
    <scope>NUCLEOTIDE SEQUENCE [LARGE SCALE GENOMIC DNA]</scope>
    <source>
        <strain evidence="1 3">ATCC 33800</strain>
    </source>
</reference>
<organism evidence="1 3">
    <name type="scientific">Haloarcula marismortui ATCC 33800</name>
    <dbReference type="NCBI Taxonomy" id="662476"/>
    <lineage>
        <taxon>Archaea</taxon>
        <taxon>Methanobacteriati</taxon>
        <taxon>Methanobacteriota</taxon>
        <taxon>Stenosarchaea group</taxon>
        <taxon>Halobacteria</taxon>
        <taxon>Halobacteriales</taxon>
        <taxon>Haloarculaceae</taxon>
        <taxon>Haloarcula</taxon>
    </lineage>
</organism>
<dbReference type="RefSeq" id="WP_004959290.1">
    <property type="nucleotide sequence ID" value="NZ_AOLR01000008.1"/>
</dbReference>
<dbReference type="KEGG" id="hsin:KDQ40_14820"/>
<dbReference type="Proteomes" id="UP000682967">
    <property type="component" value="Chromosome"/>
</dbReference>
<dbReference type="Proteomes" id="UP000011659">
    <property type="component" value="Unassembled WGS sequence"/>
</dbReference>
<evidence type="ECO:0000313" key="1">
    <source>
        <dbReference type="EMBL" id="EMA15201.1"/>
    </source>
</evidence>